<reference evidence="4" key="2">
    <citation type="submission" date="2025-08" db="UniProtKB">
        <authorList>
            <consortium name="RefSeq"/>
        </authorList>
    </citation>
    <scope>IDENTIFICATION</scope>
    <source>
        <tissue evidence="4">Leaf</tissue>
    </source>
</reference>
<gene>
    <name evidence="4" type="primary">LOC109723291</name>
</gene>
<accession>A0A6P5GMD6</accession>
<evidence type="ECO:0000313" key="3">
    <source>
        <dbReference type="Proteomes" id="UP000515123"/>
    </source>
</evidence>
<feature type="region of interest" description="Disordered" evidence="2">
    <location>
        <begin position="387"/>
        <end position="406"/>
    </location>
</feature>
<feature type="region of interest" description="Disordered" evidence="2">
    <location>
        <begin position="460"/>
        <end position="506"/>
    </location>
</feature>
<dbReference type="RefSeq" id="XP_020107208.1">
    <property type="nucleotide sequence ID" value="XM_020251619.1"/>
</dbReference>
<keyword evidence="3" id="KW-1185">Reference proteome</keyword>
<proteinExistence type="predicted"/>
<dbReference type="Proteomes" id="UP000515123">
    <property type="component" value="Linkage group 2"/>
</dbReference>
<dbReference type="GeneID" id="109723291"/>
<organism evidence="3 4">
    <name type="scientific">Ananas comosus</name>
    <name type="common">Pineapple</name>
    <name type="synonym">Ananas ananas</name>
    <dbReference type="NCBI Taxonomy" id="4615"/>
    <lineage>
        <taxon>Eukaryota</taxon>
        <taxon>Viridiplantae</taxon>
        <taxon>Streptophyta</taxon>
        <taxon>Embryophyta</taxon>
        <taxon>Tracheophyta</taxon>
        <taxon>Spermatophyta</taxon>
        <taxon>Magnoliopsida</taxon>
        <taxon>Liliopsida</taxon>
        <taxon>Poales</taxon>
        <taxon>Bromeliaceae</taxon>
        <taxon>Bromelioideae</taxon>
        <taxon>Ananas</taxon>
    </lineage>
</organism>
<feature type="compositionally biased region" description="Polar residues" evidence="2">
    <location>
        <begin position="124"/>
        <end position="160"/>
    </location>
</feature>
<reference evidence="3" key="1">
    <citation type="journal article" date="2015" name="Nat. Genet.">
        <title>The pineapple genome and the evolution of CAM photosynthesis.</title>
        <authorList>
            <person name="Ming R."/>
            <person name="VanBuren R."/>
            <person name="Wai C.M."/>
            <person name="Tang H."/>
            <person name="Schatz M.C."/>
            <person name="Bowers J.E."/>
            <person name="Lyons E."/>
            <person name="Wang M.L."/>
            <person name="Chen J."/>
            <person name="Biggers E."/>
            <person name="Zhang J."/>
            <person name="Huang L."/>
            <person name="Zhang L."/>
            <person name="Miao W."/>
            <person name="Zhang J."/>
            <person name="Ye Z."/>
            <person name="Miao C."/>
            <person name="Lin Z."/>
            <person name="Wang H."/>
            <person name="Zhou H."/>
            <person name="Yim W.C."/>
            <person name="Priest H.D."/>
            <person name="Zheng C."/>
            <person name="Woodhouse M."/>
            <person name="Edger P.P."/>
            <person name="Guyot R."/>
            <person name="Guo H.B."/>
            <person name="Guo H."/>
            <person name="Zheng G."/>
            <person name="Singh R."/>
            <person name="Sharma A."/>
            <person name="Min X."/>
            <person name="Zheng Y."/>
            <person name="Lee H."/>
            <person name="Gurtowski J."/>
            <person name="Sedlazeck F.J."/>
            <person name="Harkess A."/>
            <person name="McKain M.R."/>
            <person name="Liao Z."/>
            <person name="Fang J."/>
            <person name="Liu J."/>
            <person name="Zhang X."/>
            <person name="Zhang Q."/>
            <person name="Hu W."/>
            <person name="Qin Y."/>
            <person name="Wang K."/>
            <person name="Chen L.Y."/>
            <person name="Shirley N."/>
            <person name="Lin Y.R."/>
            <person name="Liu L.Y."/>
            <person name="Hernandez A.G."/>
            <person name="Wright C.L."/>
            <person name="Bulone V."/>
            <person name="Tuskan G.A."/>
            <person name="Heath K."/>
            <person name="Zee F."/>
            <person name="Moore P.H."/>
            <person name="Sunkar R."/>
            <person name="Leebens-Mack J.H."/>
            <person name="Mockler T."/>
            <person name="Bennetzen J.L."/>
            <person name="Freeling M."/>
            <person name="Sankoff D."/>
            <person name="Paterson A.H."/>
            <person name="Zhu X."/>
            <person name="Yang X."/>
            <person name="Smith J.A."/>
            <person name="Cushman J.C."/>
            <person name="Paull R.E."/>
            <person name="Yu Q."/>
        </authorList>
    </citation>
    <scope>NUCLEOTIDE SEQUENCE [LARGE SCALE GENOMIC DNA]</scope>
    <source>
        <strain evidence="3">cv. F153</strain>
    </source>
</reference>
<feature type="compositionally biased region" description="Basic and acidic residues" evidence="2">
    <location>
        <begin position="477"/>
        <end position="488"/>
    </location>
</feature>
<feature type="compositionally biased region" description="Polar residues" evidence="2">
    <location>
        <begin position="489"/>
        <end position="506"/>
    </location>
</feature>
<dbReference type="AlphaFoldDB" id="A0A6P5GMD6"/>
<protein>
    <submittedName>
        <fullName evidence="4">Uncharacterized protein LOC109723291</fullName>
    </submittedName>
</protein>
<feature type="compositionally biased region" description="Polar residues" evidence="2">
    <location>
        <begin position="294"/>
        <end position="304"/>
    </location>
</feature>
<name>A0A6P5GMD6_ANACO</name>
<dbReference type="OrthoDB" id="657513at2759"/>
<dbReference type="PANTHER" id="PTHR34778:SF2">
    <property type="entry name" value="OS02G0580700 PROTEIN"/>
    <property type="match status" value="1"/>
</dbReference>
<evidence type="ECO:0000256" key="1">
    <source>
        <dbReference type="SAM" id="Coils"/>
    </source>
</evidence>
<sequence length="527" mass="57986">MADCERMEALKKAYAEIILNTAQESAARILAAERKALGFERSLCAAKEEAVATMLRVKATMDSKIREAEMQSLCNVRRIQELEARLNKSEDTISSLKLELKRATTELELTRKASMSFKEDVNGHATSDSGNCEENILSSGSKPGSPMQLGSSALETTSSMKDIPSENGAKTTDLASIIMRSKEHDLYKNGYTQRIRALEQKPFTAKVPLGQSDNQFTGIKDEISFGKNESAKNTSTADSTAEQVIQEAENPTNSKMSETNVKFFRRVSPRKVRTRWDHMKNSKSGTCPDEQKGDQNSSGIKTSKITIGNNNGGTGETVLRAINKKISDNSVSSKNSDDRPTLPLSKGSPGLLRCNRGRVKRLSVANQIHTELENKAFSDVKSVKDSIGNEGGLPSRVNSKLKAPDKSTAEKAESLVCEVNTDQVDAAVANSELKEENTIAPNGTSTQAESVQFLKYTFRRKRRRESSDNNNESIAVDSKKSNLKKSAEKQNVQVKPQKSSLLTESPRSNRRLVQVARQLISLSAKKW</sequence>
<dbReference type="PANTHER" id="PTHR34778">
    <property type="entry name" value="OS02G0580700 PROTEIN"/>
    <property type="match status" value="1"/>
</dbReference>
<feature type="region of interest" description="Disordered" evidence="2">
    <location>
        <begin position="279"/>
        <end position="311"/>
    </location>
</feature>
<keyword evidence="1" id="KW-0175">Coiled coil</keyword>
<feature type="region of interest" description="Disordered" evidence="2">
    <location>
        <begin position="120"/>
        <end position="168"/>
    </location>
</feature>
<evidence type="ECO:0000313" key="4">
    <source>
        <dbReference type="RefSeq" id="XP_020107208.1"/>
    </source>
</evidence>
<evidence type="ECO:0000256" key="2">
    <source>
        <dbReference type="SAM" id="MobiDB-lite"/>
    </source>
</evidence>
<feature type="region of interest" description="Disordered" evidence="2">
    <location>
        <begin position="328"/>
        <end position="350"/>
    </location>
</feature>
<feature type="coiled-coil region" evidence="1">
    <location>
        <begin position="79"/>
        <end position="113"/>
    </location>
</feature>